<dbReference type="Pfam" id="PF10497">
    <property type="entry name" value="zf-4CXXC_R1"/>
    <property type="match status" value="1"/>
</dbReference>
<dbReference type="InterPro" id="IPR018866">
    <property type="entry name" value="Znf-4CXXC_R1"/>
</dbReference>
<dbReference type="GO" id="GO:0000785">
    <property type="term" value="C:chromatin"/>
    <property type="evidence" value="ECO:0007669"/>
    <property type="project" value="TreeGrafter"/>
</dbReference>
<dbReference type="GO" id="GO:0008270">
    <property type="term" value="F:zinc ion binding"/>
    <property type="evidence" value="ECO:0007669"/>
    <property type="project" value="UniProtKB-KW"/>
</dbReference>
<evidence type="ECO:0000259" key="10">
    <source>
        <dbReference type="PROSITE" id="PS50089"/>
    </source>
</evidence>
<dbReference type="GO" id="GO:0008168">
    <property type="term" value="F:methyltransferase activity"/>
    <property type="evidence" value="ECO:0007669"/>
    <property type="project" value="UniProtKB-KW"/>
</dbReference>
<dbReference type="Gene3D" id="2.60.120.650">
    <property type="entry name" value="Cupin"/>
    <property type="match status" value="1"/>
</dbReference>
<name>A0A2P2L8V5_RHIMU</name>
<dbReference type="PROSITE" id="PS51667">
    <property type="entry name" value="WRC"/>
    <property type="match status" value="1"/>
</dbReference>
<accession>A0A2P2L8V5</accession>
<feature type="domain" description="JmjC" evidence="11">
    <location>
        <begin position="606"/>
        <end position="861"/>
    </location>
</feature>
<comment type="similarity">
    <text evidence="2">Belongs to the JARID1 histone demethylase family.</text>
</comment>
<evidence type="ECO:0000256" key="7">
    <source>
        <dbReference type="PROSITE-ProRule" id="PRU00175"/>
    </source>
</evidence>
<evidence type="ECO:0000259" key="11">
    <source>
        <dbReference type="PROSITE" id="PS51184"/>
    </source>
</evidence>
<keyword evidence="13" id="KW-0489">Methyltransferase</keyword>
<evidence type="ECO:0000256" key="8">
    <source>
        <dbReference type="PROSITE-ProRule" id="PRU01002"/>
    </source>
</evidence>
<keyword evidence="6" id="KW-0539">Nucleus</keyword>
<evidence type="ECO:0000256" key="4">
    <source>
        <dbReference type="ARBA" id="ARBA00023015"/>
    </source>
</evidence>
<evidence type="ECO:0000259" key="12">
    <source>
        <dbReference type="PROSITE" id="PS51667"/>
    </source>
</evidence>
<feature type="domain" description="RING-type" evidence="10">
    <location>
        <begin position="191"/>
        <end position="238"/>
    </location>
</feature>
<feature type="compositionally biased region" description="Polar residues" evidence="9">
    <location>
        <begin position="173"/>
        <end position="190"/>
    </location>
</feature>
<reference evidence="13" key="1">
    <citation type="submission" date="2018-02" db="EMBL/GenBank/DDBJ databases">
        <title>Rhizophora mucronata_Transcriptome.</title>
        <authorList>
            <person name="Meera S.P."/>
            <person name="Sreeshan A."/>
            <person name="Augustine A."/>
        </authorList>
    </citation>
    <scope>NUCLEOTIDE SEQUENCE</scope>
    <source>
        <tissue evidence="13">Leaf</tissue>
    </source>
</reference>
<dbReference type="PANTHER" id="PTHR12549:SF17">
    <property type="entry name" value="E3 UBIQUITIN-PROTEIN LIGASE JMJ24"/>
    <property type="match status" value="1"/>
</dbReference>
<organism evidence="13">
    <name type="scientific">Rhizophora mucronata</name>
    <name type="common">Asiatic mangrove</name>
    <dbReference type="NCBI Taxonomy" id="61149"/>
    <lineage>
        <taxon>Eukaryota</taxon>
        <taxon>Viridiplantae</taxon>
        <taxon>Streptophyta</taxon>
        <taxon>Embryophyta</taxon>
        <taxon>Tracheophyta</taxon>
        <taxon>Spermatophyta</taxon>
        <taxon>Magnoliopsida</taxon>
        <taxon>eudicotyledons</taxon>
        <taxon>Gunneridae</taxon>
        <taxon>Pentapetalae</taxon>
        <taxon>rosids</taxon>
        <taxon>fabids</taxon>
        <taxon>Malpighiales</taxon>
        <taxon>Rhizophoraceae</taxon>
        <taxon>Rhizophora</taxon>
    </lineage>
</organism>
<dbReference type="InterPro" id="IPR045109">
    <property type="entry name" value="LSDs-like"/>
</dbReference>
<dbReference type="GO" id="GO:0032259">
    <property type="term" value="P:methylation"/>
    <property type="evidence" value="ECO:0007669"/>
    <property type="project" value="UniProtKB-KW"/>
</dbReference>
<dbReference type="GO" id="GO:0003712">
    <property type="term" value="F:transcription coregulator activity"/>
    <property type="evidence" value="ECO:0007669"/>
    <property type="project" value="TreeGrafter"/>
</dbReference>
<dbReference type="GO" id="GO:0032454">
    <property type="term" value="F:histone H3K9 demethylase activity"/>
    <property type="evidence" value="ECO:0007669"/>
    <property type="project" value="InterPro"/>
</dbReference>
<feature type="domain" description="WRC" evidence="12">
    <location>
        <begin position="17"/>
        <end position="61"/>
    </location>
</feature>
<dbReference type="PROSITE" id="PS51184">
    <property type="entry name" value="JMJC"/>
    <property type="match status" value="1"/>
</dbReference>
<proteinExistence type="inferred from homology"/>
<keyword evidence="13" id="KW-0808">Transferase</keyword>
<evidence type="ECO:0000313" key="13">
    <source>
        <dbReference type="EMBL" id="MBX14378.1"/>
    </source>
</evidence>
<sequence>MDHPRSASGNGEDNVGIPDDLRCKRSDGKQWRCTAMSMPDKTVCEKHYIQAKRRAANSAMRASLKKAKKKSLDESDIYLESKSDEFDIPLRNMKFEDYPVSVAKKHKEKDLKIRYSPETPVRSLSAHKSLKPNDDLQRDVEIEENWESYKTPPLSAAESYKTRPQGSFDASAMTESDGSMESSEDTGGQTCHQCHRNDKDRILWCQKCDRRGFCGGCISTWYLNIPLADIEKVCPVCRGICNCKVCLRGDNLVKVRIREIPVLDKLQYLYCLLSSVLPLVKQIHHEQCSEVELEKSLRGTDIDLARVKLNADEQMCCNICRIPIVDYHWHCANCLYDLCLHCGQDLRGASMPGIKSVAIENEASGRTQGKETSLEQVKGCRPRLKKLSDKCPGWKPNSDGSIPCPPKQYDGCNSSSLSLSRIFKMNWVAKLVKNVEEMVSGCKVYSAGTLQELNDSMSCQYAHREDNTDNYLYCPSSEDIKAEGINNFRKHWVRGEPIIVKQVLDSSTISNWDPMVIWRGIQETSDEKMKDANRMVKAIDCLNWTEVEIPLWQFIKGYSEGRISENGSPEMLKLKDWPSPSASEEFLLYQRSDFLSKLPLLEYIHSRLGLLNVAAKLPHYSLQNDVGPKIYISYGTYEALGSSDSVTNLHFKMRDMVYLLVHTCEMKLKDWQVTKSVDPETSLKERRLPDLSLGRNDTLCKVETSAYDDVKMEEDQKVGAATEEFLGMEHEQLDKVSGPINSKSYPGVSWDVFRRQDVAKLVDYLQRHCEDFMHLENIVNDFATCPLYDGVVFLDEYHKRKLKEEFGVEPWSFEQHLGQAVFVPAGCPFQMKNLKSNVQLGLDFLSPESVGEAARLTEEIRCLPNNHDAKLQILEVGKISLYAASSAIKEVQKLVLDPKLGAEIGFEDPNLTASVSENLENLEKVSKQRQISCP</sequence>
<dbReference type="InterPro" id="IPR001841">
    <property type="entry name" value="Znf_RING"/>
</dbReference>
<dbReference type="Pfam" id="PF08879">
    <property type="entry name" value="WRC"/>
    <property type="match status" value="1"/>
</dbReference>
<dbReference type="GO" id="GO:0031490">
    <property type="term" value="F:chromatin DNA binding"/>
    <property type="evidence" value="ECO:0007669"/>
    <property type="project" value="TreeGrafter"/>
</dbReference>
<evidence type="ECO:0000256" key="3">
    <source>
        <dbReference type="ARBA" id="ARBA00022723"/>
    </source>
</evidence>
<dbReference type="Pfam" id="PF02373">
    <property type="entry name" value="JmjC"/>
    <property type="match status" value="1"/>
</dbReference>
<dbReference type="PROSITE" id="PS50089">
    <property type="entry name" value="ZF_RING_2"/>
    <property type="match status" value="1"/>
</dbReference>
<evidence type="ECO:0000256" key="5">
    <source>
        <dbReference type="ARBA" id="ARBA00023163"/>
    </source>
</evidence>
<keyword evidence="3" id="KW-0479">Metal-binding</keyword>
<keyword evidence="5" id="KW-0804">Transcription</keyword>
<evidence type="ECO:0000256" key="9">
    <source>
        <dbReference type="SAM" id="MobiDB-lite"/>
    </source>
</evidence>
<dbReference type="AlphaFoldDB" id="A0A2P2L8V5"/>
<dbReference type="InterPro" id="IPR014977">
    <property type="entry name" value="WRC_dom"/>
</dbReference>
<dbReference type="EMBL" id="GGEC01033894">
    <property type="protein sequence ID" value="MBX14378.1"/>
    <property type="molecule type" value="Transcribed_RNA"/>
</dbReference>
<comment type="subcellular location">
    <subcellularLocation>
        <location evidence="1">Nucleus</location>
    </subcellularLocation>
</comment>
<dbReference type="PANTHER" id="PTHR12549">
    <property type="entry name" value="JMJC DOMAIN-CONTAINING HISTONE DEMETHYLATION PROTEIN"/>
    <property type="match status" value="1"/>
</dbReference>
<evidence type="ECO:0000256" key="2">
    <source>
        <dbReference type="ARBA" id="ARBA00006801"/>
    </source>
</evidence>
<feature type="region of interest" description="Disordered" evidence="9">
    <location>
        <begin position="1"/>
        <end position="21"/>
    </location>
</feature>
<dbReference type="SUPFAM" id="SSF51197">
    <property type="entry name" value="Clavaminate synthase-like"/>
    <property type="match status" value="1"/>
</dbReference>
<keyword evidence="4" id="KW-0805">Transcription regulation</keyword>
<keyword evidence="7" id="KW-0862">Zinc</keyword>
<feature type="region of interest" description="Disordered" evidence="9">
    <location>
        <begin position="155"/>
        <end position="190"/>
    </location>
</feature>
<protein>
    <submittedName>
        <fullName evidence="13">Lysine-specific demethylase JMJ25 isoform X2</fullName>
    </submittedName>
</protein>
<evidence type="ECO:0000256" key="6">
    <source>
        <dbReference type="ARBA" id="ARBA00023242"/>
    </source>
</evidence>
<comment type="caution">
    <text evidence="8">Lacks conserved residue(s) required for the propagation of feature annotation.</text>
</comment>
<dbReference type="GO" id="GO:0000118">
    <property type="term" value="C:histone deacetylase complex"/>
    <property type="evidence" value="ECO:0007669"/>
    <property type="project" value="TreeGrafter"/>
</dbReference>
<dbReference type="SMART" id="SM00558">
    <property type="entry name" value="JmjC"/>
    <property type="match status" value="1"/>
</dbReference>
<dbReference type="InterPro" id="IPR003347">
    <property type="entry name" value="JmjC_dom"/>
</dbReference>
<keyword evidence="7" id="KW-0863">Zinc-finger</keyword>
<evidence type="ECO:0000256" key="1">
    <source>
        <dbReference type="ARBA" id="ARBA00004123"/>
    </source>
</evidence>
<dbReference type="GO" id="GO:0006357">
    <property type="term" value="P:regulation of transcription by RNA polymerase II"/>
    <property type="evidence" value="ECO:0007669"/>
    <property type="project" value="TreeGrafter"/>
</dbReference>